<organism evidence="1 2">
    <name type="scientific">Tenacibaculum holothuriorum</name>
    <dbReference type="NCBI Taxonomy" id="1635173"/>
    <lineage>
        <taxon>Bacteria</taxon>
        <taxon>Pseudomonadati</taxon>
        <taxon>Bacteroidota</taxon>
        <taxon>Flavobacteriia</taxon>
        <taxon>Flavobacteriales</taxon>
        <taxon>Flavobacteriaceae</taxon>
        <taxon>Tenacibaculum</taxon>
    </lineage>
</organism>
<keyword evidence="2" id="KW-1185">Reference proteome</keyword>
<sequence length="195" mass="22642">MLILNKNTSDFMRYFYILFLTIICYSCTSSSELKKDFPCDSSNSFQSLKEVNDIRSLFTMSLPKTWKVNLYYDNSLSSIYAADTTLNLTKTTLLDASIIHSPINLDKTFKEKITNDNKRMELEELKTKNIQLFDKPTYYSLAKGKKGKFTYHILNVFTKVNSDNFMHIKTEIYGDSLVNDRLCNAINLIEKIQVK</sequence>
<dbReference type="STRING" id="1635173.WH52_00360"/>
<evidence type="ECO:0000313" key="2">
    <source>
        <dbReference type="Proteomes" id="UP000194221"/>
    </source>
</evidence>
<dbReference type="InParanoid" id="A0A1Y2PFD9"/>
<name>A0A1Y2PFD9_9FLAO</name>
<protein>
    <recommendedName>
        <fullName evidence="3">PsbP C-terminal domain-containing protein</fullName>
    </recommendedName>
</protein>
<dbReference type="Proteomes" id="UP000194221">
    <property type="component" value="Unassembled WGS sequence"/>
</dbReference>
<reference evidence="1 2" key="1">
    <citation type="submission" date="2015-03" db="EMBL/GenBank/DDBJ databases">
        <title>Genome sequence of Tenacibaculum sp. S2-2, isolated from intestinal microbiota of sea cucumber, Apostichopus japonicas.</title>
        <authorList>
            <person name="Shao Z."/>
            <person name="Wang L."/>
            <person name="Li X."/>
        </authorList>
    </citation>
    <scope>NUCLEOTIDE SEQUENCE [LARGE SCALE GENOMIC DNA]</scope>
    <source>
        <strain evidence="1 2">S2-2</strain>
    </source>
</reference>
<gene>
    <name evidence="1" type="ORF">WH52_00360</name>
</gene>
<accession>A0A1Y2PFD9</accession>
<evidence type="ECO:0000313" key="1">
    <source>
        <dbReference type="EMBL" id="OSY89145.1"/>
    </source>
</evidence>
<evidence type="ECO:0008006" key="3">
    <source>
        <dbReference type="Google" id="ProtNLM"/>
    </source>
</evidence>
<dbReference type="AlphaFoldDB" id="A0A1Y2PFD9"/>
<dbReference type="EMBL" id="LAPZ01000001">
    <property type="protein sequence ID" value="OSY89145.1"/>
    <property type="molecule type" value="Genomic_DNA"/>
</dbReference>
<comment type="caution">
    <text evidence="1">The sequence shown here is derived from an EMBL/GenBank/DDBJ whole genome shotgun (WGS) entry which is preliminary data.</text>
</comment>
<proteinExistence type="predicted"/>